<keyword evidence="10 11" id="KW-0472">Membrane</keyword>
<evidence type="ECO:0000256" key="7">
    <source>
        <dbReference type="ARBA" id="ARBA00022856"/>
    </source>
</evidence>
<evidence type="ECO:0000256" key="8">
    <source>
        <dbReference type="ARBA" id="ARBA00022967"/>
    </source>
</evidence>
<evidence type="ECO:0000256" key="6">
    <source>
        <dbReference type="ARBA" id="ARBA00022840"/>
    </source>
</evidence>
<reference evidence="14" key="4">
    <citation type="submission" date="2025-09" db="UniProtKB">
        <authorList>
            <consortium name="Ensembl"/>
        </authorList>
    </citation>
    <scope>IDENTIFICATION</scope>
</reference>
<dbReference type="InterPro" id="IPR036640">
    <property type="entry name" value="ABC1_TM_sf"/>
</dbReference>
<evidence type="ECO:0000256" key="9">
    <source>
        <dbReference type="ARBA" id="ARBA00022989"/>
    </source>
</evidence>
<dbReference type="SUPFAM" id="SSF52540">
    <property type="entry name" value="P-loop containing nucleoside triphosphate hydrolases"/>
    <property type="match status" value="1"/>
</dbReference>
<keyword evidence="3" id="KW-0813">Transport</keyword>
<evidence type="ECO:0000313" key="14">
    <source>
        <dbReference type="Ensembl" id="ENSAMXP00000017573.2"/>
    </source>
</evidence>
<keyword evidence="7" id="KW-0571">Peptide transport</keyword>
<dbReference type="InterPro" id="IPR039421">
    <property type="entry name" value="Type_1_exporter"/>
</dbReference>
<feature type="domain" description="ABC transmembrane type-1" evidence="13">
    <location>
        <begin position="163"/>
        <end position="432"/>
    </location>
</feature>
<dbReference type="InterPro" id="IPR027417">
    <property type="entry name" value="P-loop_NTPase"/>
</dbReference>
<dbReference type="GO" id="GO:0016020">
    <property type="term" value="C:membrane"/>
    <property type="evidence" value="ECO:0007669"/>
    <property type="project" value="InterPro"/>
</dbReference>
<dbReference type="FunFam" id="3.40.50.300:FF:000140">
    <property type="entry name" value="Lipid A export ATP-binding/permease protein MsbA"/>
    <property type="match status" value="1"/>
</dbReference>
<dbReference type="STRING" id="7994.ENSAMXP00000017573"/>
<dbReference type="GO" id="GO:0012505">
    <property type="term" value="C:endomembrane system"/>
    <property type="evidence" value="ECO:0007669"/>
    <property type="project" value="UniProtKB-SubCell"/>
</dbReference>
<feature type="transmembrane region" description="Helical" evidence="11">
    <location>
        <begin position="40"/>
        <end position="60"/>
    </location>
</feature>
<dbReference type="InParanoid" id="W5LCL1"/>
<dbReference type="PANTHER" id="PTHR43394">
    <property type="entry name" value="ATP-DEPENDENT PERMEASE MDL1, MITOCHONDRIAL"/>
    <property type="match status" value="1"/>
</dbReference>
<feature type="transmembrane region" description="Helical" evidence="11">
    <location>
        <begin position="161"/>
        <end position="181"/>
    </location>
</feature>
<reference evidence="15" key="1">
    <citation type="submission" date="2013-03" db="EMBL/GenBank/DDBJ databases">
        <authorList>
            <person name="Jeffery W."/>
            <person name="Warren W."/>
            <person name="Wilson R.K."/>
        </authorList>
    </citation>
    <scope>NUCLEOTIDE SEQUENCE</scope>
    <source>
        <strain evidence="15">female</strain>
    </source>
</reference>
<dbReference type="Proteomes" id="UP000018467">
    <property type="component" value="Unassembled WGS sequence"/>
</dbReference>
<dbReference type="PANTHER" id="PTHR43394:SF19">
    <property type="entry name" value="ABC TRANSPORTER B FAMILY"/>
    <property type="match status" value="1"/>
</dbReference>
<evidence type="ECO:0000256" key="1">
    <source>
        <dbReference type="ARBA" id="ARBA00004127"/>
    </source>
</evidence>
<dbReference type="Gene3D" id="3.40.50.300">
    <property type="entry name" value="P-loop containing nucleotide triphosphate hydrolases"/>
    <property type="match status" value="1"/>
</dbReference>
<dbReference type="InterPro" id="IPR011527">
    <property type="entry name" value="ABC1_TM_dom"/>
</dbReference>
<dbReference type="GO" id="GO:0016887">
    <property type="term" value="F:ATP hydrolysis activity"/>
    <property type="evidence" value="ECO:0007669"/>
    <property type="project" value="InterPro"/>
</dbReference>
<feature type="domain" description="ABC transporter" evidence="12">
    <location>
        <begin position="432"/>
        <end position="678"/>
    </location>
</feature>
<dbReference type="InterPro" id="IPR003439">
    <property type="entry name" value="ABC_transporter-like_ATP-bd"/>
</dbReference>
<proteinExistence type="inferred from homology"/>
<keyword evidence="15" id="KW-1185">Reference proteome</keyword>
<keyword evidence="6" id="KW-0067">ATP-binding</keyword>
<dbReference type="InterPro" id="IPR003593">
    <property type="entry name" value="AAA+_ATPase"/>
</dbReference>
<keyword evidence="5" id="KW-0547">Nucleotide-binding</keyword>
<dbReference type="PROSITE" id="PS50929">
    <property type="entry name" value="ABC_TM1F"/>
    <property type="match status" value="1"/>
</dbReference>
<feature type="transmembrane region" description="Helical" evidence="11">
    <location>
        <begin position="81"/>
        <end position="104"/>
    </location>
</feature>
<keyword evidence="8" id="KW-1278">Translocase</keyword>
<dbReference type="PROSITE" id="PS00211">
    <property type="entry name" value="ABC_TRANSPORTER_1"/>
    <property type="match status" value="1"/>
</dbReference>
<dbReference type="Pfam" id="PF00664">
    <property type="entry name" value="ABC_membrane"/>
    <property type="match status" value="1"/>
</dbReference>
<evidence type="ECO:0000256" key="2">
    <source>
        <dbReference type="ARBA" id="ARBA00006493"/>
    </source>
</evidence>
<organism evidence="14 15">
    <name type="scientific">Astyanax mexicanus</name>
    <name type="common">Blind cave fish</name>
    <name type="synonym">Astyanax fasciatus mexicanus</name>
    <dbReference type="NCBI Taxonomy" id="7994"/>
    <lineage>
        <taxon>Eukaryota</taxon>
        <taxon>Metazoa</taxon>
        <taxon>Chordata</taxon>
        <taxon>Craniata</taxon>
        <taxon>Vertebrata</taxon>
        <taxon>Euteleostomi</taxon>
        <taxon>Actinopterygii</taxon>
        <taxon>Neopterygii</taxon>
        <taxon>Teleostei</taxon>
        <taxon>Ostariophysi</taxon>
        <taxon>Characiformes</taxon>
        <taxon>Characoidei</taxon>
        <taxon>Acestrorhamphidae</taxon>
        <taxon>Acestrorhamphinae</taxon>
        <taxon>Astyanax</taxon>
    </lineage>
</organism>
<keyword evidence="7" id="KW-0653">Protein transport</keyword>
<reference evidence="15" key="2">
    <citation type="journal article" date="2014" name="Nat. Commun.">
        <title>The cavefish genome reveals candidate genes for eye loss.</title>
        <authorList>
            <person name="McGaugh S.E."/>
            <person name="Gross J.B."/>
            <person name="Aken B."/>
            <person name="Blin M."/>
            <person name="Borowsky R."/>
            <person name="Chalopin D."/>
            <person name="Hinaux H."/>
            <person name="Jeffery W.R."/>
            <person name="Keene A."/>
            <person name="Ma L."/>
            <person name="Minx P."/>
            <person name="Murphy D."/>
            <person name="O'Quin K.E."/>
            <person name="Retaux S."/>
            <person name="Rohner N."/>
            <person name="Searle S.M."/>
            <person name="Stahl B.A."/>
            <person name="Tabin C."/>
            <person name="Volff J.N."/>
            <person name="Yoshizawa M."/>
            <person name="Warren W.C."/>
        </authorList>
    </citation>
    <scope>NUCLEOTIDE SEQUENCE [LARGE SCALE GENOMIC DNA]</scope>
    <source>
        <strain evidence="15">female</strain>
    </source>
</reference>
<dbReference type="SMART" id="SM00382">
    <property type="entry name" value="AAA"/>
    <property type="match status" value="1"/>
</dbReference>
<feature type="transmembrane region" description="Helical" evidence="11">
    <location>
        <begin position="201"/>
        <end position="223"/>
    </location>
</feature>
<dbReference type="GO" id="GO:0015421">
    <property type="term" value="F:ABC-type oligopeptide transporter activity"/>
    <property type="evidence" value="ECO:0007669"/>
    <property type="project" value="TreeGrafter"/>
</dbReference>
<dbReference type="PRINTS" id="PR01896">
    <property type="entry name" value="TAP1PROTEIN"/>
</dbReference>
<reference evidence="14" key="3">
    <citation type="submission" date="2025-08" db="UniProtKB">
        <authorList>
            <consortium name="Ensembl"/>
        </authorList>
    </citation>
    <scope>IDENTIFICATION</scope>
</reference>
<evidence type="ECO:0000259" key="12">
    <source>
        <dbReference type="PROSITE" id="PS50893"/>
    </source>
</evidence>
<protein>
    <submittedName>
        <fullName evidence="14">Transporter 1, ATP-binding cassette, sub-family B (MDR/TAP)</fullName>
    </submittedName>
</protein>
<dbReference type="AlphaFoldDB" id="W5LCL1"/>
<evidence type="ECO:0000313" key="15">
    <source>
        <dbReference type="Proteomes" id="UP000018467"/>
    </source>
</evidence>
<dbReference type="Bgee" id="ENSAMXG00000017074">
    <property type="expression patterns" value="Expressed in pharyngeal gill and 13 other cell types or tissues"/>
</dbReference>
<dbReference type="GO" id="GO:0005524">
    <property type="term" value="F:ATP binding"/>
    <property type="evidence" value="ECO:0007669"/>
    <property type="project" value="UniProtKB-KW"/>
</dbReference>
<evidence type="ECO:0000259" key="13">
    <source>
        <dbReference type="PROSITE" id="PS50929"/>
    </source>
</evidence>
<sequence length="707" mass="79119">MKAVMASYLSFVVLLCVDVCVVRTLGGARFSPQLDQQAWVTLWAVGLIRAALLLLTVFSYPGSPAWLRSSEGVQTVLVHSLLYPAYITFLCTCGCSALELLWGWHTWEGLLQSYAVLALSLLLWKRYVPSILPEEKIKTQKKGKTPLQRLLGYVKPYRGRFTAIISLVILSSLGEMAVPHYTGKITDWIMKEDEPEAFSNAIKIMSIMTVMSAVLEFVCDLIYNITMSLIHTSIQSQVFQCVLKQEIAFFDKTETGNIVSRITTDTNTMSESLSDELSLLMWYFCRIVFLLSSMLYLSVRLTTFTILGLPIIWIIPEFTGKFYQVSLTAVQDSLAEANSVATETFSSMKTVRSFANEDGETERYRKCLEHTYSLNKVEAAAYAASTWTNSMSSLALKVSILYYGGQLVAGNDVSSGDLVSFVLYELQFNSAIEVKNVLVTFLYVLLTVFIKVYNRSSDCIQGVNLELEPGKVTALVGPADAGKSTIVRLLERFYQPQGGEILLDEEKLVNYKDEYLHEKISVVSQEPVLFARSIKENIKYGRENASDEEVEKAARLASAHEFINGFPNGYDTDAGEKGNKVSGGQKQRIAIARALIHKPQILVLDDATSDLDDRNVHMVHQALLKKSSERTILLITHRMSGVELADNVIFLRAGEVVEQGTHDELLQKKGAYAEFVQQQNTGFHRKANGTADEMVWCPMTFFKSHRS</sequence>
<dbReference type="Gene3D" id="1.20.1560.10">
    <property type="entry name" value="ABC transporter type 1, transmembrane domain"/>
    <property type="match status" value="1"/>
</dbReference>
<dbReference type="Ensembl" id="ENSAMXT00000017573.2">
    <property type="protein sequence ID" value="ENSAMXP00000017573.2"/>
    <property type="gene ID" value="ENSAMXG00000017074.2"/>
</dbReference>
<evidence type="ECO:0000256" key="10">
    <source>
        <dbReference type="ARBA" id="ARBA00023136"/>
    </source>
</evidence>
<dbReference type="HOGENOM" id="CLU_000604_84_3_1"/>
<evidence type="ECO:0000256" key="3">
    <source>
        <dbReference type="ARBA" id="ARBA00022448"/>
    </source>
</evidence>
<accession>W5LCL1</accession>
<evidence type="ECO:0000256" key="5">
    <source>
        <dbReference type="ARBA" id="ARBA00022741"/>
    </source>
</evidence>
<comment type="subcellular location">
    <subcellularLocation>
        <location evidence="1">Endomembrane system</location>
        <topology evidence="1">Multi-pass membrane protein</topology>
    </subcellularLocation>
</comment>
<dbReference type="eggNOG" id="KOG0058">
    <property type="taxonomic scope" value="Eukaryota"/>
</dbReference>
<dbReference type="PROSITE" id="PS50893">
    <property type="entry name" value="ABC_TRANSPORTER_2"/>
    <property type="match status" value="1"/>
</dbReference>
<comment type="similarity">
    <text evidence="2">Belongs to the ABC transporter superfamily. ABCB family. MHC peptide exporter (TC 3.A.1.209) subfamily.</text>
</comment>
<keyword evidence="9 11" id="KW-1133">Transmembrane helix</keyword>
<dbReference type="InterPro" id="IPR017871">
    <property type="entry name" value="ABC_transporter-like_CS"/>
</dbReference>
<evidence type="ECO:0000256" key="11">
    <source>
        <dbReference type="SAM" id="Phobius"/>
    </source>
</evidence>
<keyword evidence="4 11" id="KW-0812">Transmembrane</keyword>
<dbReference type="SUPFAM" id="SSF90123">
    <property type="entry name" value="ABC transporter transmembrane region"/>
    <property type="match status" value="1"/>
</dbReference>
<dbReference type="Pfam" id="PF00005">
    <property type="entry name" value="ABC_tran"/>
    <property type="match status" value="1"/>
</dbReference>
<evidence type="ECO:0000256" key="4">
    <source>
        <dbReference type="ARBA" id="ARBA00022692"/>
    </source>
</evidence>
<name>W5LCL1_ASTMX</name>
<dbReference type="GeneTree" id="ENSGT00940000159023"/>